<protein>
    <submittedName>
        <fullName evidence="1">Uncharacterized protein</fullName>
    </submittedName>
</protein>
<gene>
    <name evidence="1" type="ORF">ABB27_00910</name>
</gene>
<reference evidence="1 2" key="1">
    <citation type="submission" date="2015-05" db="EMBL/GenBank/DDBJ databases">
        <title>Genome sequencing and analysis of members of genus Stenotrophomonas.</title>
        <authorList>
            <person name="Patil P.P."/>
            <person name="Midha S."/>
            <person name="Patil P.B."/>
        </authorList>
    </citation>
    <scope>NUCLEOTIDE SEQUENCE [LARGE SCALE GENOMIC DNA]</scope>
    <source>
        <strain evidence="1 2">DSM 18941</strain>
    </source>
</reference>
<dbReference type="Proteomes" id="UP000051863">
    <property type="component" value="Unassembled WGS sequence"/>
</dbReference>
<dbReference type="PATRIC" id="fig|405446.3.peg.1993"/>
<dbReference type="EMBL" id="LDJJ01000004">
    <property type="protein sequence ID" value="KRG72474.1"/>
    <property type="molecule type" value="Genomic_DNA"/>
</dbReference>
<keyword evidence="2" id="KW-1185">Reference proteome</keyword>
<evidence type="ECO:0000313" key="1">
    <source>
        <dbReference type="EMBL" id="KRG72474.1"/>
    </source>
</evidence>
<name>A0A0R0D1I9_9GAMM</name>
<accession>A0A0R0D1I9</accession>
<proteinExistence type="predicted"/>
<organism evidence="1 2">
    <name type="scientific">Stenotrophomonas terrae</name>
    <dbReference type="NCBI Taxonomy" id="405446"/>
    <lineage>
        <taxon>Bacteria</taxon>
        <taxon>Pseudomonadati</taxon>
        <taxon>Pseudomonadota</taxon>
        <taxon>Gammaproteobacteria</taxon>
        <taxon>Lysobacterales</taxon>
        <taxon>Lysobacteraceae</taxon>
        <taxon>Stenotrophomonas</taxon>
    </lineage>
</organism>
<evidence type="ECO:0000313" key="2">
    <source>
        <dbReference type="Proteomes" id="UP000051863"/>
    </source>
</evidence>
<sequence length="376" mass="42215">MGFSAGWFADRPGRIRSNIFEGYAMHAKIFFTILLGWLFVCGNAAAYKINPLQNKYRQDSRTILRKASEPIHEEVTQLARACQQANAGPVLAALVCNDRSTPSKEPGGNKYDSLIRGVWWNDDPNQLLFALRQAEFAAWMDDAKRIAVTGVNWKGRKATIGPDYNMTYRGHYGDLQFIHAMASEDGEPAQVTQQNILDWAEFAFAVATGRLDPETKMNQAGPTRLQEYFEQQSGWTVNYLFAPKYRLKNAQYTRNMAAGSLLHMVQDSYAAAHSRRDFGATARCPAGRVVQFYSYINQSPELHADEDGRIAWQTGEFTGAQDPVNVSATLLAHIQQKTDWTTVRDYLRDIVFCVDDDVQDAGPGEFAAVRAMENSK</sequence>
<comment type="caution">
    <text evidence="1">The sequence shown here is derived from an EMBL/GenBank/DDBJ whole genome shotgun (WGS) entry which is preliminary data.</text>
</comment>
<dbReference type="AlphaFoldDB" id="A0A0R0D1I9"/>